<evidence type="ECO:0000313" key="8">
    <source>
        <dbReference type="Proteomes" id="UP001319883"/>
    </source>
</evidence>
<evidence type="ECO:0000256" key="3">
    <source>
        <dbReference type="ARBA" id="ARBA00023082"/>
    </source>
</evidence>
<dbReference type="NCBIfam" id="TIGR02937">
    <property type="entry name" value="sigma70-ECF"/>
    <property type="match status" value="1"/>
</dbReference>
<evidence type="ECO:0000256" key="2">
    <source>
        <dbReference type="ARBA" id="ARBA00023015"/>
    </source>
</evidence>
<dbReference type="Gene3D" id="1.10.10.10">
    <property type="entry name" value="Winged helix-like DNA-binding domain superfamily/Winged helix DNA-binding domain"/>
    <property type="match status" value="1"/>
</dbReference>
<dbReference type="PANTHER" id="PTHR43133">
    <property type="entry name" value="RNA POLYMERASE ECF-TYPE SIGMA FACTO"/>
    <property type="match status" value="1"/>
</dbReference>
<proteinExistence type="inferred from homology"/>
<evidence type="ECO:0000256" key="1">
    <source>
        <dbReference type="ARBA" id="ARBA00010641"/>
    </source>
</evidence>
<reference evidence="7 8" key="1">
    <citation type="submission" date="2021-05" db="EMBL/GenBank/DDBJ databases">
        <title>Petroleum and Energy Research Collection (APPE): ex situ preservation of microbial diversity associated with the oil industry and exploitation of its biotechnological potential.</title>
        <authorList>
            <person name="Paixao C.T.M."/>
            <person name="Gomes M.B."/>
            <person name="Oliveira V.M."/>
        </authorList>
    </citation>
    <scope>NUCLEOTIDE SEQUENCE [LARGE SCALE GENOMIC DNA]</scope>
    <source>
        <strain evidence="7 8">LIT2</strain>
    </source>
</reference>
<dbReference type="InterPro" id="IPR039425">
    <property type="entry name" value="RNA_pol_sigma-70-like"/>
</dbReference>
<dbReference type="RefSeq" id="WP_224421133.1">
    <property type="nucleotide sequence ID" value="NZ_JAGXFD010000001.1"/>
</dbReference>
<dbReference type="Proteomes" id="UP001319883">
    <property type="component" value="Unassembled WGS sequence"/>
</dbReference>
<dbReference type="Gene3D" id="1.10.1740.10">
    <property type="match status" value="1"/>
</dbReference>
<keyword evidence="2" id="KW-0805">Transcription regulation</keyword>
<evidence type="ECO:0000313" key="7">
    <source>
        <dbReference type="EMBL" id="MBZ9568549.1"/>
    </source>
</evidence>
<dbReference type="CDD" id="cd06171">
    <property type="entry name" value="Sigma70_r4"/>
    <property type="match status" value="1"/>
</dbReference>
<name>A0ABS7X0Y0_9GAMM</name>
<accession>A0ABS7X0Y0</accession>
<dbReference type="InterPro" id="IPR013325">
    <property type="entry name" value="RNA_pol_sigma_r2"/>
</dbReference>
<feature type="domain" description="RNA polymerase sigma-70 region 2" evidence="5">
    <location>
        <begin position="27"/>
        <end position="96"/>
    </location>
</feature>
<dbReference type="InterPro" id="IPR007627">
    <property type="entry name" value="RNA_pol_sigma70_r2"/>
</dbReference>
<keyword evidence="4" id="KW-0804">Transcription</keyword>
<comment type="similarity">
    <text evidence="1">Belongs to the sigma-70 factor family. ECF subfamily.</text>
</comment>
<dbReference type="InterPro" id="IPR013249">
    <property type="entry name" value="RNA_pol_sigma70_r4_t2"/>
</dbReference>
<feature type="domain" description="RNA polymerase sigma factor 70 region 4 type 2" evidence="6">
    <location>
        <begin position="124"/>
        <end position="176"/>
    </location>
</feature>
<dbReference type="InterPro" id="IPR036388">
    <property type="entry name" value="WH-like_DNA-bd_sf"/>
</dbReference>
<dbReference type="Pfam" id="PF08281">
    <property type="entry name" value="Sigma70_r4_2"/>
    <property type="match status" value="1"/>
</dbReference>
<comment type="caution">
    <text evidence="7">The sequence shown here is derived from an EMBL/GenBank/DDBJ whole genome shotgun (WGS) entry which is preliminary data.</text>
</comment>
<evidence type="ECO:0000259" key="6">
    <source>
        <dbReference type="Pfam" id="PF08281"/>
    </source>
</evidence>
<dbReference type="PANTHER" id="PTHR43133:SF62">
    <property type="entry name" value="RNA POLYMERASE SIGMA FACTOR SIGZ"/>
    <property type="match status" value="1"/>
</dbReference>
<organism evidence="7 8">
    <name type="scientific">Modicisalibacter tunisiensis</name>
    <dbReference type="NCBI Taxonomy" id="390637"/>
    <lineage>
        <taxon>Bacteria</taxon>
        <taxon>Pseudomonadati</taxon>
        <taxon>Pseudomonadota</taxon>
        <taxon>Gammaproteobacteria</taxon>
        <taxon>Oceanospirillales</taxon>
        <taxon>Halomonadaceae</taxon>
        <taxon>Modicisalibacter</taxon>
    </lineage>
</organism>
<keyword evidence="8" id="KW-1185">Reference proteome</keyword>
<keyword evidence="3" id="KW-0731">Sigma factor</keyword>
<dbReference type="InterPro" id="IPR013324">
    <property type="entry name" value="RNA_pol_sigma_r3/r4-like"/>
</dbReference>
<sequence>MTRYEQDPLIDILAGCANGEARAFERLYHATSAHLYAQLLRIVREESAAQDCLQQVYLRIWQTAGRYDANLSRPMTWLSTIARNVGIDWLRRSRRRSEDGDAELATLADDTDLTAASQLAQHTERLHVCLETLSDDQRRALETAYFEGLTHGELAEALSQPLGTIKSWIRRGLERLRTCMTRGI</sequence>
<protein>
    <submittedName>
        <fullName evidence="7">Sigma-70 family RNA polymerase sigma factor</fullName>
    </submittedName>
</protein>
<evidence type="ECO:0000256" key="4">
    <source>
        <dbReference type="ARBA" id="ARBA00023163"/>
    </source>
</evidence>
<gene>
    <name evidence="7" type="ORF">KGQ91_12795</name>
</gene>
<dbReference type="Pfam" id="PF04542">
    <property type="entry name" value="Sigma70_r2"/>
    <property type="match status" value="1"/>
</dbReference>
<dbReference type="InterPro" id="IPR014284">
    <property type="entry name" value="RNA_pol_sigma-70_dom"/>
</dbReference>
<dbReference type="EMBL" id="JAGXFD010000001">
    <property type="protein sequence ID" value="MBZ9568549.1"/>
    <property type="molecule type" value="Genomic_DNA"/>
</dbReference>
<dbReference type="SUPFAM" id="SSF88946">
    <property type="entry name" value="Sigma2 domain of RNA polymerase sigma factors"/>
    <property type="match status" value="1"/>
</dbReference>
<evidence type="ECO:0000259" key="5">
    <source>
        <dbReference type="Pfam" id="PF04542"/>
    </source>
</evidence>
<dbReference type="SUPFAM" id="SSF88659">
    <property type="entry name" value="Sigma3 and sigma4 domains of RNA polymerase sigma factors"/>
    <property type="match status" value="1"/>
</dbReference>